<evidence type="ECO:0000256" key="6">
    <source>
        <dbReference type="ARBA" id="ARBA00022989"/>
    </source>
</evidence>
<dbReference type="STRING" id="303518.ENSPNYP00000017863"/>
<keyword evidence="2" id="KW-0245">EGF-like domain</keyword>
<keyword evidence="6 11" id="KW-1133">Transmembrane helix</keyword>
<dbReference type="PANTHER" id="PTHR21632:SF5">
    <property type="entry name" value="TOMOREGULIN-2 ISOFORM X1"/>
    <property type="match status" value="1"/>
</dbReference>
<dbReference type="Ensembl" id="ENSPNYT00000018305.1">
    <property type="protein sequence ID" value="ENSPNYP00000017863.1"/>
    <property type="gene ID" value="ENSPNYG00000013495.1"/>
</dbReference>
<accession>A0A3B4G885</accession>
<evidence type="ECO:0000313" key="13">
    <source>
        <dbReference type="Ensembl" id="ENSPNYP00000017863.1"/>
    </source>
</evidence>
<comment type="subcellular location">
    <subcellularLocation>
        <location evidence="1">Membrane</location>
        <topology evidence="1">Single-pass type I membrane protein</topology>
    </subcellularLocation>
</comment>
<keyword evidence="8" id="KW-1015">Disulfide bond</keyword>
<evidence type="ECO:0000256" key="1">
    <source>
        <dbReference type="ARBA" id="ARBA00004479"/>
    </source>
</evidence>
<feature type="transmembrane region" description="Helical" evidence="11">
    <location>
        <begin position="291"/>
        <end position="315"/>
    </location>
</feature>
<dbReference type="GeneTree" id="ENSGT00940000156056"/>
<dbReference type="InterPro" id="IPR036058">
    <property type="entry name" value="Kazal_dom_sf"/>
</dbReference>
<keyword evidence="5" id="KW-0677">Repeat</keyword>
<dbReference type="PROSITE" id="PS51465">
    <property type="entry name" value="KAZAL_2"/>
    <property type="match status" value="2"/>
</dbReference>
<protein>
    <submittedName>
        <fullName evidence="13">Transmembrane protein with EGF like and two follistatin like domains 2</fullName>
    </submittedName>
</protein>
<evidence type="ECO:0000256" key="11">
    <source>
        <dbReference type="SAM" id="Phobius"/>
    </source>
</evidence>
<comment type="similarity">
    <text evidence="10">Belongs to the tomoregulin family.</text>
</comment>
<evidence type="ECO:0000256" key="8">
    <source>
        <dbReference type="ARBA" id="ARBA00023157"/>
    </source>
</evidence>
<evidence type="ECO:0000256" key="7">
    <source>
        <dbReference type="ARBA" id="ARBA00023136"/>
    </source>
</evidence>
<keyword evidence="9" id="KW-0325">Glycoprotein</keyword>
<dbReference type="FunFam" id="3.30.60.30:FF:000002">
    <property type="entry name" value="tomoregulin-2 isoform X1"/>
    <property type="match status" value="1"/>
</dbReference>
<dbReference type="PANTHER" id="PTHR21632">
    <property type="entry name" value="REGULATORY PROTEIN ZESTE"/>
    <property type="match status" value="1"/>
</dbReference>
<dbReference type="GO" id="GO:0016020">
    <property type="term" value="C:membrane"/>
    <property type="evidence" value="ECO:0007669"/>
    <property type="project" value="UniProtKB-SubCell"/>
</dbReference>
<dbReference type="AlphaFoldDB" id="A0A3B4G885"/>
<feature type="domain" description="Kazal-like" evidence="12">
    <location>
        <begin position="92"/>
        <end position="139"/>
    </location>
</feature>
<evidence type="ECO:0000256" key="3">
    <source>
        <dbReference type="ARBA" id="ARBA00022692"/>
    </source>
</evidence>
<evidence type="ECO:0000256" key="5">
    <source>
        <dbReference type="ARBA" id="ARBA00022737"/>
    </source>
</evidence>
<dbReference type="SMART" id="SM00280">
    <property type="entry name" value="KAZAL"/>
    <property type="match status" value="2"/>
</dbReference>
<evidence type="ECO:0000256" key="4">
    <source>
        <dbReference type="ARBA" id="ARBA00022729"/>
    </source>
</evidence>
<dbReference type="Gene3D" id="3.30.60.30">
    <property type="match status" value="2"/>
</dbReference>
<proteinExistence type="inferred from homology"/>
<evidence type="ECO:0000256" key="9">
    <source>
        <dbReference type="ARBA" id="ARBA00023180"/>
    </source>
</evidence>
<reference evidence="13" key="1">
    <citation type="submission" date="2023-09" db="UniProtKB">
        <authorList>
            <consortium name="Ensembl"/>
        </authorList>
    </citation>
    <scope>IDENTIFICATION</scope>
</reference>
<keyword evidence="3 11" id="KW-0812">Transmembrane</keyword>
<dbReference type="SUPFAM" id="SSF100895">
    <property type="entry name" value="Kazal-type serine protease inhibitors"/>
    <property type="match status" value="2"/>
</dbReference>
<evidence type="ECO:0000256" key="10">
    <source>
        <dbReference type="ARBA" id="ARBA00038484"/>
    </source>
</evidence>
<keyword evidence="4" id="KW-0732">Signal</keyword>
<sequence>LILWFTFSEPRRLRRWSGTAGGWLRITLVSFLATLPVEQLRAFPSSLSDCQTPTGWNCSGSDDRDTDLFLCDTNTCKFDGECLRIGNMVTCICDFKCNNDYVPVCGSNNKNYQNECFLRRDACKQQSEVLIVSEGDCPAGGEGSAETGLKETSTCDICQFGAECDVDAEDVWCVCNIDCSHISFNPVCASDGRSYDNPCQVKEASCQKQERIEVKYLGHCHGQTLKCGDGHFARTDPTGENDSLSLSLSPHSCAFVRLCVRDLSCHSGFRGPHCDIKEYNVLYVVPGSGKLHYVLIASIIGALQVVIICVVVLCITRKCPRTNRINRQKQNNVHFSSENTMRASTRLI</sequence>
<dbReference type="CDD" id="cd00104">
    <property type="entry name" value="KAZAL_FS"/>
    <property type="match status" value="2"/>
</dbReference>
<dbReference type="InterPro" id="IPR002350">
    <property type="entry name" value="Kazal_dom"/>
</dbReference>
<keyword evidence="7 11" id="KW-0472">Membrane</keyword>
<name>A0A3B4G885_9CICH</name>
<dbReference type="Pfam" id="PF07648">
    <property type="entry name" value="Kazal_2"/>
    <property type="match status" value="2"/>
</dbReference>
<dbReference type="GO" id="GO:0006950">
    <property type="term" value="P:response to stress"/>
    <property type="evidence" value="ECO:0007669"/>
    <property type="project" value="UniProtKB-ARBA"/>
</dbReference>
<evidence type="ECO:0000256" key="2">
    <source>
        <dbReference type="ARBA" id="ARBA00022536"/>
    </source>
</evidence>
<dbReference type="FunFam" id="3.30.60.30:FF:000020">
    <property type="entry name" value="tomoregulin-2 isoform X2"/>
    <property type="match status" value="1"/>
</dbReference>
<organism evidence="13">
    <name type="scientific">Pundamilia nyererei</name>
    <dbReference type="NCBI Taxonomy" id="303518"/>
    <lineage>
        <taxon>Eukaryota</taxon>
        <taxon>Metazoa</taxon>
        <taxon>Chordata</taxon>
        <taxon>Craniata</taxon>
        <taxon>Vertebrata</taxon>
        <taxon>Euteleostomi</taxon>
        <taxon>Actinopterygii</taxon>
        <taxon>Neopterygii</taxon>
        <taxon>Teleostei</taxon>
        <taxon>Neoteleostei</taxon>
        <taxon>Acanthomorphata</taxon>
        <taxon>Ovalentaria</taxon>
        <taxon>Cichlomorphae</taxon>
        <taxon>Cichliformes</taxon>
        <taxon>Cichlidae</taxon>
        <taxon>African cichlids</taxon>
        <taxon>Pseudocrenilabrinae</taxon>
        <taxon>Haplochromini</taxon>
        <taxon>Pundamilia</taxon>
    </lineage>
</organism>
<evidence type="ECO:0000259" key="12">
    <source>
        <dbReference type="PROSITE" id="PS51465"/>
    </source>
</evidence>
<feature type="domain" description="Kazal-like" evidence="12">
    <location>
        <begin position="174"/>
        <end position="222"/>
    </location>
</feature>